<feature type="transmembrane region" description="Helical" evidence="7">
    <location>
        <begin position="122"/>
        <end position="147"/>
    </location>
</feature>
<feature type="transmembrane region" description="Helical" evidence="7">
    <location>
        <begin position="168"/>
        <end position="189"/>
    </location>
</feature>
<name>A0A2J6PRZ6_9HELO</name>
<evidence type="ECO:0000256" key="4">
    <source>
        <dbReference type="ARBA" id="ARBA00022982"/>
    </source>
</evidence>
<dbReference type="SMART" id="SM00665">
    <property type="entry name" value="B561"/>
    <property type="match status" value="1"/>
</dbReference>
<keyword evidence="2" id="KW-0813">Transport</keyword>
<feature type="domain" description="Cytochrome b561" evidence="9">
    <location>
        <begin position="49"/>
        <end position="181"/>
    </location>
</feature>
<dbReference type="EMBL" id="KZ613503">
    <property type="protein sequence ID" value="PMD16808.1"/>
    <property type="molecule type" value="Genomic_DNA"/>
</dbReference>
<evidence type="ECO:0000259" key="9">
    <source>
        <dbReference type="SMART" id="SM00665"/>
    </source>
</evidence>
<accession>A0A2J6PRZ6</accession>
<feature type="transmembrane region" description="Helical" evidence="7">
    <location>
        <begin position="195"/>
        <end position="215"/>
    </location>
</feature>
<evidence type="ECO:0000256" key="6">
    <source>
        <dbReference type="ARBA" id="ARBA00023136"/>
    </source>
</evidence>
<keyword evidence="6 7" id="KW-0472">Membrane</keyword>
<keyword evidence="5 7" id="KW-1133">Transmembrane helix</keyword>
<keyword evidence="4" id="KW-0249">Electron transport</keyword>
<evidence type="ECO:0000313" key="11">
    <source>
        <dbReference type="Proteomes" id="UP000235672"/>
    </source>
</evidence>
<feature type="signal peptide" evidence="8">
    <location>
        <begin position="1"/>
        <end position="23"/>
    </location>
</feature>
<dbReference type="InterPro" id="IPR006593">
    <property type="entry name" value="Cyt_b561/ferric_Rdtase_TM"/>
</dbReference>
<evidence type="ECO:0000313" key="10">
    <source>
        <dbReference type="EMBL" id="PMD16808.1"/>
    </source>
</evidence>
<dbReference type="Gene3D" id="1.20.120.1770">
    <property type="match status" value="1"/>
</dbReference>
<dbReference type="OrthoDB" id="19261at2759"/>
<evidence type="ECO:0000256" key="1">
    <source>
        <dbReference type="ARBA" id="ARBA00004370"/>
    </source>
</evidence>
<gene>
    <name evidence="10" type="ORF">NA56DRAFT_681418</name>
</gene>
<proteinExistence type="predicted"/>
<evidence type="ECO:0000256" key="5">
    <source>
        <dbReference type="ARBA" id="ARBA00022989"/>
    </source>
</evidence>
<keyword evidence="11" id="KW-1185">Reference proteome</keyword>
<feature type="transmembrane region" description="Helical" evidence="7">
    <location>
        <begin position="47"/>
        <end position="71"/>
    </location>
</feature>
<evidence type="ECO:0000256" key="7">
    <source>
        <dbReference type="SAM" id="Phobius"/>
    </source>
</evidence>
<reference evidence="10 11" key="1">
    <citation type="submission" date="2016-05" db="EMBL/GenBank/DDBJ databases">
        <title>A degradative enzymes factory behind the ericoid mycorrhizal symbiosis.</title>
        <authorList>
            <consortium name="DOE Joint Genome Institute"/>
            <person name="Martino E."/>
            <person name="Morin E."/>
            <person name="Grelet G."/>
            <person name="Kuo A."/>
            <person name="Kohler A."/>
            <person name="Daghino S."/>
            <person name="Barry K."/>
            <person name="Choi C."/>
            <person name="Cichocki N."/>
            <person name="Clum A."/>
            <person name="Copeland A."/>
            <person name="Hainaut M."/>
            <person name="Haridas S."/>
            <person name="Labutti K."/>
            <person name="Lindquist E."/>
            <person name="Lipzen A."/>
            <person name="Khouja H.-R."/>
            <person name="Murat C."/>
            <person name="Ohm R."/>
            <person name="Olson A."/>
            <person name="Spatafora J."/>
            <person name="Veneault-Fourrey C."/>
            <person name="Henrissat B."/>
            <person name="Grigoriev I."/>
            <person name="Martin F."/>
            <person name="Perotto S."/>
        </authorList>
    </citation>
    <scope>NUCLEOTIDE SEQUENCE [LARGE SCALE GENOMIC DNA]</scope>
    <source>
        <strain evidence="10 11">UAMH 7357</strain>
    </source>
</reference>
<dbReference type="PANTHER" id="PTHR47797:SF1">
    <property type="entry name" value="CYTOCHROME B561 DOMAIN-CONTAINING PROTEIN-RELATED"/>
    <property type="match status" value="1"/>
</dbReference>
<dbReference type="GO" id="GO:0016020">
    <property type="term" value="C:membrane"/>
    <property type="evidence" value="ECO:0007669"/>
    <property type="project" value="UniProtKB-SubCell"/>
</dbReference>
<dbReference type="STRING" id="1745343.A0A2J6PRZ6"/>
<organism evidence="10 11">
    <name type="scientific">Hyaloscypha hepaticicola</name>
    <dbReference type="NCBI Taxonomy" id="2082293"/>
    <lineage>
        <taxon>Eukaryota</taxon>
        <taxon>Fungi</taxon>
        <taxon>Dikarya</taxon>
        <taxon>Ascomycota</taxon>
        <taxon>Pezizomycotina</taxon>
        <taxon>Leotiomycetes</taxon>
        <taxon>Helotiales</taxon>
        <taxon>Hyaloscyphaceae</taxon>
        <taxon>Hyaloscypha</taxon>
    </lineage>
</organism>
<evidence type="ECO:0000256" key="2">
    <source>
        <dbReference type="ARBA" id="ARBA00022448"/>
    </source>
</evidence>
<sequence length="251" mass="27509">MAPRHPLLVLVTALSFLPTLLLAEEIEDADSNELVYGDSLKVFYRKRNGHACMMSIVFLILYPLGAISLHLPLPTFLRKIRIVPSVHVPIQILGLAMMIGGMGLGIDIATELHFFSTRAVPAHVVIGLLATSMIILIQPAMGILQHLHFRKTGGKSIFGHIHRWNGRVAIILGMINQGLGFQLVGIGTVVEPHSLIRNFVITGLFAGIWLLLVTWDEFRGGLKRNMIGAGNGEKKRDTKGMFSQNPAAAEI</sequence>
<evidence type="ECO:0000256" key="3">
    <source>
        <dbReference type="ARBA" id="ARBA00022692"/>
    </source>
</evidence>
<protein>
    <recommendedName>
        <fullName evidence="9">Cytochrome b561 domain-containing protein</fullName>
    </recommendedName>
</protein>
<feature type="transmembrane region" description="Helical" evidence="7">
    <location>
        <begin position="92"/>
        <end position="110"/>
    </location>
</feature>
<evidence type="ECO:0000256" key="8">
    <source>
        <dbReference type="SAM" id="SignalP"/>
    </source>
</evidence>
<dbReference type="AlphaFoldDB" id="A0A2J6PRZ6"/>
<keyword evidence="8" id="KW-0732">Signal</keyword>
<dbReference type="Proteomes" id="UP000235672">
    <property type="component" value="Unassembled WGS sequence"/>
</dbReference>
<feature type="chain" id="PRO_5014332125" description="Cytochrome b561 domain-containing protein" evidence="8">
    <location>
        <begin position="24"/>
        <end position="251"/>
    </location>
</feature>
<comment type="subcellular location">
    <subcellularLocation>
        <location evidence="1">Membrane</location>
    </subcellularLocation>
</comment>
<keyword evidence="3 7" id="KW-0812">Transmembrane</keyword>
<dbReference type="PANTHER" id="PTHR47797">
    <property type="entry name" value="DEHYDROGENASE, PUTATIVE (AFU_ORTHOLOGUE AFUA_8G05805)-RELATED"/>
    <property type="match status" value="1"/>
</dbReference>
<dbReference type="CDD" id="cd08760">
    <property type="entry name" value="Cyt_b561_FRRS1_like"/>
    <property type="match status" value="1"/>
</dbReference>